<dbReference type="WBParaSite" id="HDID_0000431101-mRNA-1">
    <property type="protein sequence ID" value="HDID_0000431101-mRNA-1"/>
    <property type="gene ID" value="HDID_0000431101"/>
</dbReference>
<evidence type="ECO:0000313" key="9">
    <source>
        <dbReference type="EMBL" id="VUZ43291.1"/>
    </source>
</evidence>
<protein>
    <submittedName>
        <fullName evidence="12">Cytochrome c oxidase polypeptide VIIc</fullName>
    </submittedName>
</protein>
<reference evidence="9 11" key="3">
    <citation type="submission" date="2019-07" db="EMBL/GenBank/DDBJ databases">
        <authorList>
            <person name="Jastrzebski P J."/>
            <person name="Paukszto L."/>
            <person name="Jastrzebski P J."/>
        </authorList>
    </citation>
    <scope>NUCLEOTIDE SEQUENCE [LARGE SCALE GENOMIC DNA]</scope>
    <source>
        <strain evidence="9 11">WMS-il1</strain>
    </source>
</reference>
<dbReference type="GO" id="GO:0006123">
    <property type="term" value="P:mitochondrial electron transport, cytochrome c to oxygen"/>
    <property type="evidence" value="ECO:0007669"/>
    <property type="project" value="InterPro"/>
</dbReference>
<dbReference type="OrthoDB" id="9974841at2759"/>
<dbReference type="EMBL" id="UYSG01001601">
    <property type="protein sequence ID" value="VDL47180.1"/>
    <property type="molecule type" value="Genomic_DNA"/>
</dbReference>
<evidence type="ECO:0000256" key="7">
    <source>
        <dbReference type="SAM" id="Phobius"/>
    </source>
</evidence>
<dbReference type="UniPathway" id="UPA00705"/>
<reference evidence="12" key="1">
    <citation type="submission" date="2017-02" db="UniProtKB">
        <authorList>
            <consortium name="WormBaseParasite"/>
        </authorList>
    </citation>
    <scope>IDENTIFICATION</scope>
</reference>
<keyword evidence="4" id="KW-0999">Mitochondrion inner membrane</keyword>
<name>A0A0R3SH96_HYMDI</name>
<gene>
    <name evidence="8" type="ORF">HDID_LOCUS4309</name>
    <name evidence="9" type="ORF">WMSIL1_LOCUS4092</name>
</gene>
<organism evidence="12">
    <name type="scientific">Hymenolepis diminuta</name>
    <name type="common">Rat tapeworm</name>
    <dbReference type="NCBI Taxonomy" id="6216"/>
    <lineage>
        <taxon>Eukaryota</taxon>
        <taxon>Metazoa</taxon>
        <taxon>Spiralia</taxon>
        <taxon>Lophotrochozoa</taxon>
        <taxon>Platyhelminthes</taxon>
        <taxon>Cestoda</taxon>
        <taxon>Eucestoda</taxon>
        <taxon>Cyclophyllidea</taxon>
        <taxon>Hymenolepididae</taxon>
        <taxon>Hymenolepis</taxon>
    </lineage>
</organism>
<evidence type="ECO:0000256" key="5">
    <source>
        <dbReference type="ARBA" id="ARBA00023128"/>
    </source>
</evidence>
<comment type="subcellular location">
    <subcellularLocation>
        <location evidence="1">Mitochondrion inner membrane</location>
        <topology evidence="1">Single-pass membrane protein</topology>
    </subcellularLocation>
</comment>
<dbReference type="STRING" id="6216.A0A0R3SH96"/>
<feature type="transmembrane region" description="Helical" evidence="7">
    <location>
        <begin position="74"/>
        <end position="95"/>
    </location>
</feature>
<evidence type="ECO:0000313" key="8">
    <source>
        <dbReference type="EMBL" id="VDL47180.1"/>
    </source>
</evidence>
<dbReference type="Gene3D" id="4.10.49.10">
    <property type="entry name" value="Cytochrome c oxidase subunit VIIc"/>
    <property type="match status" value="1"/>
</dbReference>
<evidence type="ECO:0000256" key="6">
    <source>
        <dbReference type="ARBA" id="ARBA00023136"/>
    </source>
</evidence>
<dbReference type="EMBL" id="CABIJS010000111">
    <property type="protein sequence ID" value="VUZ43291.1"/>
    <property type="molecule type" value="Genomic_DNA"/>
</dbReference>
<keyword evidence="6 7" id="KW-0472">Membrane</keyword>
<comment type="pathway">
    <text evidence="2">Energy metabolism; oxidative phosphorylation.</text>
</comment>
<reference evidence="8 10" key="2">
    <citation type="submission" date="2018-11" db="EMBL/GenBank/DDBJ databases">
        <authorList>
            <consortium name="Pathogen Informatics"/>
        </authorList>
    </citation>
    <scope>NUCLEOTIDE SEQUENCE [LARGE SCALE GENOMIC DNA]</scope>
</reference>
<evidence type="ECO:0000256" key="2">
    <source>
        <dbReference type="ARBA" id="ARBA00004673"/>
    </source>
</evidence>
<sequence>MSALLARTTFLLARSGTAKLCMPRTVIVPGHRALTRPAFLQNMFDKLEKIENDIDEEAKVGANLPFSIENPRALAIKFIIFIGIAFNIPFVITYYQMKNAKSS</sequence>
<accession>A0A0R3SH96</accession>
<proteinExistence type="inferred from homology"/>
<keyword evidence="7" id="KW-0812">Transmembrane</keyword>
<evidence type="ECO:0000256" key="4">
    <source>
        <dbReference type="ARBA" id="ARBA00022792"/>
    </source>
</evidence>
<evidence type="ECO:0000256" key="3">
    <source>
        <dbReference type="ARBA" id="ARBA00010514"/>
    </source>
</evidence>
<dbReference type="Pfam" id="PF02935">
    <property type="entry name" value="COX7C"/>
    <property type="match status" value="1"/>
</dbReference>
<dbReference type="Proteomes" id="UP000321570">
    <property type="component" value="Unassembled WGS sequence"/>
</dbReference>
<dbReference type="SUPFAM" id="SSF81427">
    <property type="entry name" value="Mitochondrial cytochrome c oxidase subunit VIIc (aka VIIIa)"/>
    <property type="match status" value="1"/>
</dbReference>
<evidence type="ECO:0000256" key="1">
    <source>
        <dbReference type="ARBA" id="ARBA00004434"/>
    </source>
</evidence>
<dbReference type="Proteomes" id="UP000274504">
    <property type="component" value="Unassembled WGS sequence"/>
</dbReference>
<dbReference type="GO" id="GO:0045277">
    <property type="term" value="C:respiratory chain complex IV"/>
    <property type="evidence" value="ECO:0007669"/>
    <property type="project" value="InterPro"/>
</dbReference>
<keyword evidence="7" id="KW-1133">Transmembrane helix</keyword>
<dbReference type="AlphaFoldDB" id="A0A0R3SH96"/>
<evidence type="ECO:0000313" key="10">
    <source>
        <dbReference type="Proteomes" id="UP000274504"/>
    </source>
</evidence>
<evidence type="ECO:0000313" key="11">
    <source>
        <dbReference type="Proteomes" id="UP000321570"/>
    </source>
</evidence>
<dbReference type="GO" id="GO:0005743">
    <property type="term" value="C:mitochondrial inner membrane"/>
    <property type="evidence" value="ECO:0007669"/>
    <property type="project" value="UniProtKB-SubCell"/>
</dbReference>
<comment type="similarity">
    <text evidence="3">Belongs to the cytochrome c oxidase VIIc family.</text>
</comment>
<keyword evidence="5" id="KW-0496">Mitochondrion</keyword>
<keyword evidence="11" id="KW-1185">Reference proteome</keyword>
<dbReference type="InterPro" id="IPR036636">
    <property type="entry name" value="COX7C/Cox8_sf"/>
</dbReference>
<dbReference type="InterPro" id="IPR004202">
    <property type="entry name" value="COX7C/Cox8"/>
</dbReference>
<evidence type="ECO:0000313" key="12">
    <source>
        <dbReference type="WBParaSite" id="HDID_0000431101-mRNA-1"/>
    </source>
</evidence>